<proteinExistence type="predicted"/>
<dbReference type="InterPro" id="IPR032340">
    <property type="entry name" value="DUF4860"/>
</dbReference>
<sequence length="171" mass="18936">MKKTVSRPSEGMDFIFSMLLFLVFILCSVFTILIGSRVYGNIRARNDAAFYSDSALSYITNKVRQSDRTGSISVRTVEGQSILVLASDYDGILYETWVYTKDGTLLELFSEQGSGLTVEDGLPIMDCEPISFSIADKKNGAMLEITLEETPSPRTASLFLRSSSKGGRRNE</sequence>
<dbReference type="AlphaFoldDB" id="A0AAW5FAI2"/>
<evidence type="ECO:0000313" key="3">
    <source>
        <dbReference type="Proteomes" id="UP001203136"/>
    </source>
</evidence>
<protein>
    <submittedName>
        <fullName evidence="2">DUF4860 domain-containing protein</fullName>
    </submittedName>
</protein>
<gene>
    <name evidence="2" type="ORF">K5I21_23775</name>
</gene>
<evidence type="ECO:0000256" key="1">
    <source>
        <dbReference type="SAM" id="Phobius"/>
    </source>
</evidence>
<reference evidence="2" key="1">
    <citation type="journal article" date="2022" name="Cell Host Microbe">
        <title>Colonization of the live biotherapeutic product VE303 and modulation of the microbiota and metabolites in healthy volunteers.</title>
        <authorList>
            <person name="Dsouza M."/>
            <person name="Menon R."/>
            <person name="Crossette E."/>
            <person name="Bhattarai S.K."/>
            <person name="Schneider J."/>
            <person name="Kim Y.G."/>
            <person name="Reddy S."/>
            <person name="Caballero S."/>
            <person name="Felix C."/>
            <person name="Cornacchione L."/>
            <person name="Hendrickson J."/>
            <person name="Watson A.R."/>
            <person name="Minot S.S."/>
            <person name="Greenfield N."/>
            <person name="Schopf L."/>
            <person name="Szabady R."/>
            <person name="Patarroyo J."/>
            <person name="Smith W."/>
            <person name="Harrison P."/>
            <person name="Kuijper E.J."/>
            <person name="Kelly C.P."/>
            <person name="Olle B."/>
            <person name="Bobilev D."/>
            <person name="Silber J.L."/>
            <person name="Bucci V."/>
            <person name="Roberts B."/>
            <person name="Faith J."/>
            <person name="Norman J.M."/>
        </authorList>
    </citation>
    <scope>NUCLEOTIDE SEQUENCE</scope>
    <source>
        <strain evidence="2">VE303-04</strain>
    </source>
</reference>
<keyword evidence="1" id="KW-0812">Transmembrane</keyword>
<accession>A0AAW5FAI2</accession>
<keyword evidence="1" id="KW-1133">Transmembrane helix</keyword>
<organism evidence="2 3">
    <name type="scientific">Clostridium symbiosum</name>
    <name type="common">Bacteroides symbiosus</name>
    <dbReference type="NCBI Taxonomy" id="1512"/>
    <lineage>
        <taxon>Bacteria</taxon>
        <taxon>Bacillati</taxon>
        <taxon>Bacillota</taxon>
        <taxon>Clostridia</taxon>
        <taxon>Lachnospirales</taxon>
        <taxon>Lachnospiraceae</taxon>
        <taxon>Otoolea</taxon>
    </lineage>
</organism>
<feature type="transmembrane region" description="Helical" evidence="1">
    <location>
        <begin position="14"/>
        <end position="35"/>
    </location>
</feature>
<keyword evidence="1" id="KW-0472">Membrane</keyword>
<dbReference type="EMBL" id="JAINVB010000002">
    <property type="protein sequence ID" value="MCK0088825.1"/>
    <property type="molecule type" value="Genomic_DNA"/>
</dbReference>
<comment type="caution">
    <text evidence="2">The sequence shown here is derived from an EMBL/GenBank/DDBJ whole genome shotgun (WGS) entry which is preliminary data.</text>
</comment>
<dbReference type="Proteomes" id="UP001203136">
    <property type="component" value="Unassembled WGS sequence"/>
</dbReference>
<dbReference type="RefSeq" id="WP_003497926.1">
    <property type="nucleotide sequence ID" value="NZ_BAABZD010000003.1"/>
</dbReference>
<dbReference type="Pfam" id="PF16152">
    <property type="entry name" value="DUF4860"/>
    <property type="match status" value="1"/>
</dbReference>
<evidence type="ECO:0000313" key="2">
    <source>
        <dbReference type="EMBL" id="MCK0088825.1"/>
    </source>
</evidence>
<name>A0AAW5FAI2_CLOSY</name>